<organism evidence="1 2">
    <name type="scientific">Desulfacinum infernum DSM 9756</name>
    <dbReference type="NCBI Taxonomy" id="1121391"/>
    <lineage>
        <taxon>Bacteria</taxon>
        <taxon>Pseudomonadati</taxon>
        <taxon>Thermodesulfobacteriota</taxon>
        <taxon>Syntrophobacteria</taxon>
        <taxon>Syntrophobacterales</taxon>
        <taxon>Syntrophobacteraceae</taxon>
        <taxon>Desulfacinum</taxon>
    </lineage>
</organism>
<dbReference type="STRING" id="1121391.SAMN02745206_03313"/>
<evidence type="ECO:0000313" key="1">
    <source>
        <dbReference type="EMBL" id="SHG12781.1"/>
    </source>
</evidence>
<reference evidence="2" key="1">
    <citation type="submission" date="2016-11" db="EMBL/GenBank/DDBJ databases">
        <authorList>
            <person name="Varghese N."/>
            <person name="Submissions S."/>
        </authorList>
    </citation>
    <scope>NUCLEOTIDE SEQUENCE [LARGE SCALE GENOMIC DNA]</scope>
    <source>
        <strain evidence="2">DSM 9756</strain>
    </source>
</reference>
<dbReference type="GO" id="GO:0005737">
    <property type="term" value="C:cytoplasm"/>
    <property type="evidence" value="ECO:0007669"/>
    <property type="project" value="TreeGrafter"/>
</dbReference>
<protein>
    <submittedName>
        <fullName evidence="1">Uncharacterized protein</fullName>
    </submittedName>
</protein>
<proteinExistence type="predicted"/>
<dbReference type="AlphaFoldDB" id="A0A1M5HA24"/>
<evidence type="ECO:0000313" key="2">
    <source>
        <dbReference type="Proteomes" id="UP000184076"/>
    </source>
</evidence>
<dbReference type="RefSeq" id="WP_073041473.1">
    <property type="nucleotide sequence ID" value="NZ_FQVB01000043.1"/>
</dbReference>
<dbReference type="Proteomes" id="UP000184076">
    <property type="component" value="Unassembled WGS sequence"/>
</dbReference>
<dbReference type="PANTHER" id="PTHR15811">
    <property type="entry name" value="MTH938 DOMAIN-CONTAINING PROTEIN"/>
    <property type="match status" value="1"/>
</dbReference>
<dbReference type="OrthoDB" id="1724272at2"/>
<name>A0A1M5HA24_9BACT</name>
<dbReference type="Gene3D" id="3.40.1230.10">
    <property type="entry name" value="MTH938-like"/>
    <property type="match status" value="1"/>
</dbReference>
<dbReference type="PANTHER" id="PTHR15811:SF5">
    <property type="entry name" value="MTH938 DOMAIN-CONTAINING PROTEIN"/>
    <property type="match status" value="1"/>
</dbReference>
<dbReference type="EMBL" id="FQVB01000043">
    <property type="protein sequence ID" value="SHG12781.1"/>
    <property type="molecule type" value="Genomic_DNA"/>
</dbReference>
<dbReference type="Pfam" id="PF04430">
    <property type="entry name" value="DUF498"/>
    <property type="match status" value="1"/>
</dbReference>
<sequence>MIDGYRFGAMEIGGTTYQADLKIVRGRVVADWWRREGHKVCVDDIRDILEARPKVLVIGRGKPGFMKPGNDVRRVCSEMGIRLVDEPTESAVRTFNELVASGEDAAAAFHLTC</sequence>
<gene>
    <name evidence="1" type="ORF">SAMN02745206_03313</name>
</gene>
<dbReference type="SUPFAM" id="SSF64076">
    <property type="entry name" value="MTH938-like"/>
    <property type="match status" value="1"/>
</dbReference>
<accession>A0A1M5HA24</accession>
<dbReference type="InterPro" id="IPR007523">
    <property type="entry name" value="NDUFAF3/AAMDC"/>
</dbReference>
<keyword evidence="2" id="KW-1185">Reference proteome</keyword>
<dbReference type="InterPro" id="IPR036748">
    <property type="entry name" value="MTH938-like_sf"/>
</dbReference>